<organism evidence="1 2">
    <name type="scientific">Labeo rohita</name>
    <name type="common">Indian major carp</name>
    <name type="synonym">Cyprinus rohita</name>
    <dbReference type="NCBI Taxonomy" id="84645"/>
    <lineage>
        <taxon>Eukaryota</taxon>
        <taxon>Metazoa</taxon>
        <taxon>Chordata</taxon>
        <taxon>Craniata</taxon>
        <taxon>Vertebrata</taxon>
        <taxon>Euteleostomi</taxon>
        <taxon>Actinopterygii</taxon>
        <taxon>Neopterygii</taxon>
        <taxon>Teleostei</taxon>
        <taxon>Ostariophysi</taxon>
        <taxon>Cypriniformes</taxon>
        <taxon>Cyprinidae</taxon>
        <taxon>Labeoninae</taxon>
        <taxon>Labeonini</taxon>
        <taxon>Labeo</taxon>
    </lineage>
</organism>
<accession>A0ABQ8LN41</accession>
<sequence length="346" mass="40028">MTQNNSVVSKNAPALVAGRKWRQASAVEEAISAIKHVDIVEHVQQGRGGLGLTMRRPEWNKATAPEWRKMVVEETHRQEEAARWARAVSLGEQGQWTWWDRVEKRRINWKDLWNMEEKQLSFIIRATYDILPVPTNLHQWWGEDPGFALCFRPASLKHILTGCKVSLTQGRYTWHHNKVLESLASTLEEKRIATNSSPPAIDSLQAIFVQEGAKVPRSRPTSLEHDQLACDWKMQVDIVQHFVFPPEIIPTTLRPDVVLWSPSVKKVFITKLTVPWEDSVEEVYERKLQRYTELAAEIQLHGWNAEIRLVEVGCRGFVASSTVNLLRWESEARAYVKLLKLYQRQR</sequence>
<comment type="caution">
    <text evidence="1">The sequence shown here is derived from an EMBL/GenBank/DDBJ whole genome shotgun (WGS) entry which is preliminary data.</text>
</comment>
<name>A0ABQ8LN41_LABRO</name>
<evidence type="ECO:0000313" key="2">
    <source>
        <dbReference type="Proteomes" id="UP000830375"/>
    </source>
</evidence>
<evidence type="ECO:0000313" key="1">
    <source>
        <dbReference type="EMBL" id="KAI2651779.1"/>
    </source>
</evidence>
<keyword evidence="2" id="KW-1185">Reference proteome</keyword>
<dbReference type="EMBL" id="JACTAM010000020">
    <property type="protein sequence ID" value="KAI2651779.1"/>
    <property type="molecule type" value="Genomic_DNA"/>
</dbReference>
<dbReference type="Proteomes" id="UP000830375">
    <property type="component" value="Unassembled WGS sequence"/>
</dbReference>
<proteinExistence type="predicted"/>
<reference evidence="1 2" key="1">
    <citation type="submission" date="2022-01" db="EMBL/GenBank/DDBJ databases">
        <title>A high-quality chromosome-level genome assembly of rohu carp, Labeo rohita.</title>
        <authorList>
            <person name="Arick M.A. II"/>
            <person name="Hsu C.-Y."/>
            <person name="Magbanua Z."/>
            <person name="Pechanova O."/>
            <person name="Grover C."/>
            <person name="Miller E."/>
            <person name="Thrash A."/>
            <person name="Ezzel L."/>
            <person name="Alam S."/>
            <person name="Benzie J."/>
            <person name="Hamilton M."/>
            <person name="Karsi A."/>
            <person name="Lawrence M.L."/>
            <person name="Peterson D.G."/>
        </authorList>
    </citation>
    <scope>NUCLEOTIDE SEQUENCE [LARGE SCALE GENOMIC DNA]</scope>
    <source>
        <strain evidence="2">BAU-BD-2019</strain>
        <tissue evidence="1">Blood</tissue>
    </source>
</reference>
<gene>
    <name evidence="1" type="ORF">H4Q32_014530</name>
</gene>
<protein>
    <submittedName>
        <fullName evidence="1">Armadillo-like helical domain-containing protein 4</fullName>
    </submittedName>
</protein>